<dbReference type="Proteomes" id="UP000249577">
    <property type="component" value="Unassembled WGS sequence"/>
</dbReference>
<reference evidence="2 3" key="1">
    <citation type="submission" date="2017-08" db="EMBL/GenBank/DDBJ databases">
        <title>Infants hospitalized years apart are colonized by the same room-sourced microbial strains.</title>
        <authorList>
            <person name="Brooks B."/>
            <person name="Olm M.R."/>
            <person name="Firek B.A."/>
            <person name="Baker R."/>
            <person name="Thomas B.C."/>
            <person name="Morowitz M.J."/>
            <person name="Banfield J.F."/>
        </authorList>
    </citation>
    <scope>NUCLEOTIDE SEQUENCE [LARGE SCALE GENOMIC DNA]</scope>
    <source>
        <strain evidence="2">S2_005_003_R2_43</strain>
    </source>
</reference>
<evidence type="ECO:0000313" key="2">
    <source>
        <dbReference type="EMBL" id="PZQ13589.1"/>
    </source>
</evidence>
<dbReference type="EMBL" id="QFPN01000007">
    <property type="protein sequence ID" value="PZQ13589.1"/>
    <property type="molecule type" value="Genomic_DNA"/>
</dbReference>
<proteinExistence type="predicted"/>
<dbReference type="InterPro" id="IPR029058">
    <property type="entry name" value="AB_hydrolase_fold"/>
</dbReference>
<dbReference type="PANTHER" id="PTHR43194:SF2">
    <property type="entry name" value="PEROXISOMAL MEMBRANE PROTEIN LPX1"/>
    <property type="match status" value="1"/>
</dbReference>
<dbReference type="InterPro" id="IPR050228">
    <property type="entry name" value="Carboxylesterase_BioH"/>
</dbReference>
<dbReference type="Gene3D" id="3.40.50.1820">
    <property type="entry name" value="alpha/beta hydrolase"/>
    <property type="match status" value="1"/>
</dbReference>
<dbReference type="AlphaFoldDB" id="A0A2W5KC41"/>
<comment type="caution">
    <text evidence="2">The sequence shown here is derived from an EMBL/GenBank/DDBJ whole genome shotgun (WGS) entry which is preliminary data.</text>
</comment>
<protein>
    <submittedName>
        <fullName evidence="2">Alpha/beta hydrolase</fullName>
    </submittedName>
</protein>
<dbReference type="PANTHER" id="PTHR43194">
    <property type="entry name" value="HYDROLASE ALPHA/BETA FOLD FAMILY"/>
    <property type="match status" value="1"/>
</dbReference>
<sequence length="290" mass="31451">MAEDEHPLQEGRVKSLAGGRFHDVAYVEWGDPDSDRVALCVHGLTRQGRDFDPLAAELARRGRRVVCPDVAGRGRSGRLPAAELYGLPQYALDMTVLIARLGVEQVDLVGTSMGGLIGMTLAAAPGSPIRRLVLNDVGPFLPEAPLRAIGQAVVETPRRHASFEEGEARLRRVHAGFGPLTDAEWRHLAMHSLVEEPDGWRPHFDPAIGAIFAPERITDIALWPLWDMISCPTLALRGALSDLLTPETAGEMTRRGPRADVVEIAGCGHAPSLLPADQIAIVADWLDRTD</sequence>
<organism evidence="2 3">
    <name type="scientific">Ancylobacter novellus</name>
    <name type="common">Thiobacillus novellus</name>
    <dbReference type="NCBI Taxonomy" id="921"/>
    <lineage>
        <taxon>Bacteria</taxon>
        <taxon>Pseudomonadati</taxon>
        <taxon>Pseudomonadota</taxon>
        <taxon>Alphaproteobacteria</taxon>
        <taxon>Hyphomicrobiales</taxon>
        <taxon>Xanthobacteraceae</taxon>
        <taxon>Ancylobacter</taxon>
    </lineage>
</organism>
<name>A0A2W5KC41_ANCNO</name>
<evidence type="ECO:0000313" key="3">
    <source>
        <dbReference type="Proteomes" id="UP000249577"/>
    </source>
</evidence>
<gene>
    <name evidence="2" type="ORF">DI565_13670</name>
</gene>
<keyword evidence="2" id="KW-0378">Hydrolase</keyword>
<dbReference type="Pfam" id="PF00561">
    <property type="entry name" value="Abhydrolase_1"/>
    <property type="match status" value="1"/>
</dbReference>
<feature type="domain" description="AB hydrolase-1" evidence="1">
    <location>
        <begin position="39"/>
        <end position="272"/>
    </location>
</feature>
<evidence type="ECO:0000259" key="1">
    <source>
        <dbReference type="Pfam" id="PF00561"/>
    </source>
</evidence>
<dbReference type="InterPro" id="IPR000073">
    <property type="entry name" value="AB_hydrolase_1"/>
</dbReference>
<accession>A0A2W5KC41</accession>
<dbReference type="GO" id="GO:0016787">
    <property type="term" value="F:hydrolase activity"/>
    <property type="evidence" value="ECO:0007669"/>
    <property type="project" value="UniProtKB-KW"/>
</dbReference>
<dbReference type="SUPFAM" id="SSF53474">
    <property type="entry name" value="alpha/beta-Hydrolases"/>
    <property type="match status" value="1"/>
</dbReference>
<dbReference type="PRINTS" id="PR00111">
    <property type="entry name" value="ABHYDROLASE"/>
</dbReference>